<dbReference type="CDD" id="cd03220">
    <property type="entry name" value="ABC_KpsT_Wzt"/>
    <property type="match status" value="1"/>
</dbReference>
<evidence type="ECO:0000256" key="4">
    <source>
        <dbReference type="ARBA" id="ARBA00022741"/>
    </source>
</evidence>
<evidence type="ECO:0000256" key="6">
    <source>
        <dbReference type="SAM" id="MobiDB-lite"/>
    </source>
</evidence>
<proteinExistence type="inferred from homology"/>
<keyword evidence="3" id="KW-1003">Cell membrane</keyword>
<dbReference type="SUPFAM" id="SSF52540">
    <property type="entry name" value="P-loop containing nucleoside triphosphate hydrolases"/>
    <property type="match status" value="1"/>
</dbReference>
<keyword evidence="5 8" id="KW-0067">ATP-binding</keyword>
<organism evidence="8 9">
    <name type="scientific">Herminiimonas glaciei</name>
    <dbReference type="NCBI Taxonomy" id="523788"/>
    <lineage>
        <taxon>Bacteria</taxon>
        <taxon>Pseudomonadati</taxon>
        <taxon>Pseudomonadota</taxon>
        <taxon>Betaproteobacteria</taxon>
        <taxon>Burkholderiales</taxon>
        <taxon>Oxalobacteraceae</taxon>
        <taxon>Herminiimonas</taxon>
    </lineage>
</organism>
<dbReference type="InterPro" id="IPR017871">
    <property type="entry name" value="ABC_transporter-like_CS"/>
</dbReference>
<dbReference type="GO" id="GO:0005524">
    <property type="term" value="F:ATP binding"/>
    <property type="evidence" value="ECO:0007669"/>
    <property type="project" value="UniProtKB-KW"/>
</dbReference>
<dbReference type="InterPro" id="IPR015860">
    <property type="entry name" value="ABC_transpr_TagH-like"/>
</dbReference>
<keyword evidence="4" id="KW-0547">Nucleotide-binding</keyword>
<evidence type="ECO:0000313" key="9">
    <source>
        <dbReference type="Proteomes" id="UP001596542"/>
    </source>
</evidence>
<reference evidence="9" key="1">
    <citation type="journal article" date="2019" name="Int. J. Syst. Evol. Microbiol.">
        <title>The Global Catalogue of Microorganisms (GCM) 10K type strain sequencing project: providing services to taxonomists for standard genome sequencing and annotation.</title>
        <authorList>
            <consortium name="The Broad Institute Genomics Platform"/>
            <consortium name="The Broad Institute Genome Sequencing Center for Infectious Disease"/>
            <person name="Wu L."/>
            <person name="Ma J."/>
        </authorList>
    </citation>
    <scope>NUCLEOTIDE SEQUENCE [LARGE SCALE GENOMIC DNA]</scope>
    <source>
        <strain evidence="9">KACC 12508</strain>
    </source>
</reference>
<feature type="region of interest" description="Disordered" evidence="6">
    <location>
        <begin position="250"/>
        <end position="270"/>
    </location>
</feature>
<dbReference type="RefSeq" id="WP_382270087.1">
    <property type="nucleotide sequence ID" value="NZ_JBHTBU010000001.1"/>
</dbReference>
<dbReference type="PANTHER" id="PTHR46743:SF2">
    <property type="entry name" value="TEICHOIC ACIDS EXPORT ATP-BINDING PROTEIN TAGH"/>
    <property type="match status" value="1"/>
</dbReference>
<dbReference type="PROSITE" id="PS00211">
    <property type="entry name" value="ABC_TRANSPORTER_1"/>
    <property type="match status" value="1"/>
</dbReference>
<gene>
    <name evidence="8" type="ORF">ACFQPC_02620</name>
</gene>
<dbReference type="SMART" id="SM00382">
    <property type="entry name" value="AAA"/>
    <property type="match status" value="1"/>
</dbReference>
<protein>
    <submittedName>
        <fullName evidence="8">ABC transporter ATP-binding protein</fullName>
    </submittedName>
</protein>
<evidence type="ECO:0000256" key="3">
    <source>
        <dbReference type="ARBA" id="ARBA00022475"/>
    </source>
</evidence>
<evidence type="ECO:0000256" key="1">
    <source>
        <dbReference type="ARBA" id="ARBA00005417"/>
    </source>
</evidence>
<dbReference type="EMBL" id="JBHTBU010000001">
    <property type="protein sequence ID" value="MFC7286921.1"/>
    <property type="molecule type" value="Genomic_DNA"/>
</dbReference>
<name>A0ABW2I7H0_9BURK</name>
<keyword evidence="2" id="KW-0813">Transport</keyword>
<sequence>MTKTSLPAIKLDGASKTFPLYASPLRQMLGYIGIGKRNVSSKLALDNISLEIGHGERVGIVGHNGSGKTTLLRLIIGYTQATSGTVVIDGDVQALMQTGYGFNDDLTGLENIRNALVYNGVSTADAQIAEEEIIDFVELGEFLHHPLKTYSLGMRARLEFAAATAISPDVLAIDEVLGAGDGYFVRKCALRMRHLMSKTTLLLVSHSLDQIREYCDRVIWLDGGKIRADGPVAETLQQYREYMNAQSERRFSESEAAGGKSTHNPAAPPPQLFDKIRALFSLTDPQAPFIREFSYANGESAKTLDIGAKLSLHLSTNDTPGLQPVILGFTDQGAFIFEFEINADGQSASPSTILNAERLGVGVGSYVLFPALRDPVVKRIVQVSNHPLNLQMAQTNWSDPPLVHLDGQWHSGNARVAIASKISGWV</sequence>
<dbReference type="Gene3D" id="3.40.50.300">
    <property type="entry name" value="P-loop containing nucleotide triphosphate hydrolases"/>
    <property type="match status" value="1"/>
</dbReference>
<dbReference type="PROSITE" id="PS50893">
    <property type="entry name" value="ABC_TRANSPORTER_2"/>
    <property type="match status" value="1"/>
</dbReference>
<feature type="domain" description="ABC transporter" evidence="7">
    <location>
        <begin position="29"/>
        <end position="248"/>
    </location>
</feature>
<dbReference type="InterPro" id="IPR027417">
    <property type="entry name" value="P-loop_NTPase"/>
</dbReference>
<dbReference type="InterPro" id="IPR003439">
    <property type="entry name" value="ABC_transporter-like_ATP-bd"/>
</dbReference>
<dbReference type="PANTHER" id="PTHR46743">
    <property type="entry name" value="TEICHOIC ACIDS EXPORT ATP-BINDING PROTEIN TAGH"/>
    <property type="match status" value="1"/>
</dbReference>
<dbReference type="InterPro" id="IPR003593">
    <property type="entry name" value="AAA+_ATPase"/>
</dbReference>
<evidence type="ECO:0000259" key="7">
    <source>
        <dbReference type="PROSITE" id="PS50893"/>
    </source>
</evidence>
<dbReference type="InterPro" id="IPR050683">
    <property type="entry name" value="Bact_Polysacc_Export_ATP-bd"/>
</dbReference>
<evidence type="ECO:0000256" key="5">
    <source>
        <dbReference type="ARBA" id="ARBA00022840"/>
    </source>
</evidence>
<keyword evidence="3" id="KW-0472">Membrane</keyword>
<keyword evidence="9" id="KW-1185">Reference proteome</keyword>
<evidence type="ECO:0000256" key="2">
    <source>
        <dbReference type="ARBA" id="ARBA00022448"/>
    </source>
</evidence>
<dbReference type="Proteomes" id="UP001596542">
    <property type="component" value="Unassembled WGS sequence"/>
</dbReference>
<dbReference type="Pfam" id="PF00005">
    <property type="entry name" value="ABC_tran"/>
    <property type="match status" value="1"/>
</dbReference>
<evidence type="ECO:0000313" key="8">
    <source>
        <dbReference type="EMBL" id="MFC7286921.1"/>
    </source>
</evidence>
<accession>A0ABW2I7H0</accession>
<comment type="similarity">
    <text evidence="1">Belongs to the ABC transporter superfamily.</text>
</comment>
<comment type="caution">
    <text evidence="8">The sequence shown here is derived from an EMBL/GenBank/DDBJ whole genome shotgun (WGS) entry which is preliminary data.</text>
</comment>